<gene>
    <name evidence="3" type="ORF">CFO_g4495</name>
</gene>
<evidence type="ECO:0000256" key="1">
    <source>
        <dbReference type="ARBA" id="ARBA00005564"/>
    </source>
</evidence>
<organism evidence="3 4">
    <name type="scientific">Ceratocystis fimbriata f. sp. platani</name>
    <dbReference type="NCBI Taxonomy" id="88771"/>
    <lineage>
        <taxon>Eukaryota</taxon>
        <taxon>Fungi</taxon>
        <taxon>Dikarya</taxon>
        <taxon>Ascomycota</taxon>
        <taxon>Pezizomycotina</taxon>
        <taxon>Sordariomycetes</taxon>
        <taxon>Hypocreomycetidae</taxon>
        <taxon>Microascales</taxon>
        <taxon>Ceratocystidaceae</taxon>
        <taxon>Ceratocystis</taxon>
    </lineage>
</organism>
<evidence type="ECO:0008006" key="5">
    <source>
        <dbReference type="Google" id="ProtNLM"/>
    </source>
</evidence>
<dbReference type="InterPro" id="IPR019405">
    <property type="entry name" value="Lactonase_7-beta_prop"/>
</dbReference>
<dbReference type="PANTHER" id="PTHR30344">
    <property type="entry name" value="6-PHOSPHOGLUCONOLACTONASE-RELATED"/>
    <property type="match status" value="1"/>
</dbReference>
<sequence length="400" mass="41482">MRFYPSLALLAASSLSVAMPAGAPKSFPPKGGSFFETSGAAKKIRAPAGQRKLLVGSPANITLFSFSATDGFVALTSDILADSGPSWMALKAPSTLHAVNENSNTIRQLGIDTDTDTLTPVTEVAASSGAVHLEFAPSGNQLISSVYGSGVVDVFSIGDNNNLALQSTWTMGAKGTSKPHQTLIDPSGKFAVTNDLGLNQVIVTPIDASSSDSSKRFSAPDSCGPRHGAFLSGSNGAVLYAMVCETGNIVVMYTVATSGAELTLTQTQTISTFPEGVSKPDARAGELVASSDSRHVYVSNRLSGDDQDSITHYLVTDDGKLEHSQTVPSGGLLPRMMSLATKCNDEDLLFVGNQGGEKGLVAFKLGDEGAIGDQVASLPISVWGTAENSGPQFVQEIALC</sequence>
<dbReference type="Gene3D" id="2.130.10.10">
    <property type="entry name" value="YVTN repeat-like/Quinoprotein amine dehydrogenase"/>
    <property type="match status" value="1"/>
</dbReference>
<keyword evidence="2" id="KW-0732">Signal</keyword>
<dbReference type="SUPFAM" id="SSF51004">
    <property type="entry name" value="C-terminal (heme d1) domain of cytochrome cd1-nitrite reductase"/>
    <property type="match status" value="1"/>
</dbReference>
<proteinExistence type="inferred from homology"/>
<dbReference type="Pfam" id="PF10282">
    <property type="entry name" value="Lactonase"/>
    <property type="match status" value="1"/>
</dbReference>
<dbReference type="PANTHER" id="PTHR30344:SF1">
    <property type="entry name" value="6-PHOSPHOGLUCONOLACTONASE"/>
    <property type="match status" value="1"/>
</dbReference>
<feature type="signal peptide" evidence="2">
    <location>
        <begin position="1"/>
        <end position="18"/>
    </location>
</feature>
<dbReference type="InterPro" id="IPR015943">
    <property type="entry name" value="WD40/YVTN_repeat-like_dom_sf"/>
</dbReference>
<name>A0A0F8AY49_CERFI</name>
<keyword evidence="4" id="KW-1185">Reference proteome</keyword>
<dbReference type="InterPro" id="IPR011048">
    <property type="entry name" value="Haem_d1_sf"/>
</dbReference>
<accession>A0A0F8AY49</accession>
<dbReference type="AlphaFoldDB" id="A0A0F8AY49"/>
<dbReference type="EMBL" id="LBBL01000275">
    <property type="protein sequence ID" value="KKF93151.1"/>
    <property type="molecule type" value="Genomic_DNA"/>
</dbReference>
<comment type="similarity">
    <text evidence="1">Belongs to the cycloisomerase 2 family.</text>
</comment>
<dbReference type="GO" id="GO:0017057">
    <property type="term" value="F:6-phosphogluconolactonase activity"/>
    <property type="evidence" value="ECO:0007669"/>
    <property type="project" value="TreeGrafter"/>
</dbReference>
<dbReference type="OrthoDB" id="9972196at2759"/>
<dbReference type="Proteomes" id="UP000034841">
    <property type="component" value="Unassembled WGS sequence"/>
</dbReference>
<comment type="caution">
    <text evidence="3">The sequence shown here is derived from an EMBL/GenBank/DDBJ whole genome shotgun (WGS) entry which is preliminary data.</text>
</comment>
<evidence type="ECO:0000256" key="2">
    <source>
        <dbReference type="SAM" id="SignalP"/>
    </source>
</evidence>
<feature type="chain" id="PRO_5002527106" description="6-phosphogluconolactonase" evidence="2">
    <location>
        <begin position="19"/>
        <end position="400"/>
    </location>
</feature>
<dbReference type="InterPro" id="IPR050282">
    <property type="entry name" value="Cycloisomerase_2"/>
</dbReference>
<evidence type="ECO:0000313" key="4">
    <source>
        <dbReference type="Proteomes" id="UP000034841"/>
    </source>
</evidence>
<protein>
    <recommendedName>
        <fullName evidence="5">6-phosphogluconolactonase</fullName>
    </recommendedName>
</protein>
<reference evidence="3 4" key="1">
    <citation type="submission" date="2015-04" db="EMBL/GenBank/DDBJ databases">
        <title>Genome sequence of Ceratocystis platani, a major pathogen of plane trees.</title>
        <authorList>
            <person name="Belbahri L."/>
        </authorList>
    </citation>
    <scope>NUCLEOTIDE SEQUENCE [LARGE SCALE GENOMIC DNA]</scope>
    <source>
        <strain evidence="3 4">CFO</strain>
    </source>
</reference>
<evidence type="ECO:0000313" key="3">
    <source>
        <dbReference type="EMBL" id="KKF93151.1"/>
    </source>
</evidence>